<organism evidence="1 2">
    <name type="scientific">Streblomastix strix</name>
    <dbReference type="NCBI Taxonomy" id="222440"/>
    <lineage>
        <taxon>Eukaryota</taxon>
        <taxon>Metamonada</taxon>
        <taxon>Preaxostyla</taxon>
        <taxon>Oxymonadida</taxon>
        <taxon>Streblomastigidae</taxon>
        <taxon>Streblomastix</taxon>
    </lineage>
</organism>
<proteinExistence type="predicted"/>
<dbReference type="AlphaFoldDB" id="A0A5J4VZQ5"/>
<dbReference type="EMBL" id="SNRW01004261">
    <property type="protein sequence ID" value="KAA6387716.1"/>
    <property type="molecule type" value="Genomic_DNA"/>
</dbReference>
<dbReference type="InterPro" id="IPR015943">
    <property type="entry name" value="WD40/YVTN_repeat-like_dom_sf"/>
</dbReference>
<dbReference type="Gene3D" id="2.130.10.10">
    <property type="entry name" value="YVTN repeat-like/Quinoprotein amine dehydrogenase"/>
    <property type="match status" value="1"/>
</dbReference>
<evidence type="ECO:0000313" key="2">
    <source>
        <dbReference type="Proteomes" id="UP000324800"/>
    </source>
</evidence>
<comment type="caution">
    <text evidence="1">The sequence shown here is derived from an EMBL/GenBank/DDBJ whole genome shotgun (WGS) entry which is preliminary data.</text>
</comment>
<dbReference type="Proteomes" id="UP000324800">
    <property type="component" value="Unassembled WGS sequence"/>
</dbReference>
<accession>A0A5J4VZQ5</accession>
<evidence type="ECO:0000313" key="1">
    <source>
        <dbReference type="EMBL" id="KAA6387716.1"/>
    </source>
</evidence>
<name>A0A5J4VZQ5_9EUKA</name>
<gene>
    <name evidence="1" type="ORF">EZS28_016757</name>
</gene>
<reference evidence="1 2" key="1">
    <citation type="submission" date="2019-03" db="EMBL/GenBank/DDBJ databases">
        <title>Single cell metagenomics reveals metabolic interactions within the superorganism composed of flagellate Streblomastix strix and complex community of Bacteroidetes bacteria on its surface.</title>
        <authorList>
            <person name="Treitli S.C."/>
            <person name="Kolisko M."/>
            <person name="Husnik F."/>
            <person name="Keeling P."/>
            <person name="Hampl V."/>
        </authorList>
    </citation>
    <scope>NUCLEOTIDE SEQUENCE [LARGE SCALE GENOMIC DNA]</scope>
    <source>
        <strain evidence="1">ST1C</strain>
    </source>
</reference>
<protein>
    <submittedName>
        <fullName evidence="1">Uncharacterized protein</fullName>
    </submittedName>
</protein>
<sequence length="638" mass="72091">MDQSAESTPDSSRQRKDMLILETLSMPGEITSAVVGHFLNRKQYTLILAKQTQLSLFNYNTEIDSFQFLDHKPTFKQVYSIHIHPQKNILDCLCVITINGEGMLLQWHENDFFPLAVGQFLDAAFNIMENPLRRRIHVNPTFQQYIHIIPIDETTNTQLSKPIQASKSPQENTNEIMTLNAETNMIDSDSTQFDRVLVRTLCVIDECVFDGIMYDGPGADLMYAISENMDEKLSNLPQMLGWGNNDDYEVSIENGLEHVWIEKQIMKKQKKNQLLGKEREKIMIAQSNAIIFSEDCSDPVNCGKSLILDSILRIRYISCINRMLLPDFPFVQLNDRDHSLDNQVSLYAIVDTALGVSLLTLHLDFSKQTMKLGHFVMIGIPNSSSRIIVLHNDYNKDSNQISSEIVNQTLKGSEKVDVEYSITPFSKSSSFSSTFVPYILASSKGIILQQTVNKAFIFPFHTALTIPPLGFCHFIHKLVLGGGKDILTIEDGQIQAQHYETKCVNDIIIIDPNKNKNKTDKHNLKRKEKKTIKHTTAVVTTTSGSPILMQLDSGLLKEVDDDDFALPTGIIQNVIKIPPKWQNSNQIQEDRMAFGIAHGITGNGELQVVSIGHQLKELYNIDWSCGNTKLFSSQRYSG</sequence>